<dbReference type="AlphaFoldDB" id="A0A250L0Z7"/>
<keyword evidence="1" id="KW-0862">Zinc</keyword>
<dbReference type="GO" id="GO:0008270">
    <property type="term" value="F:zinc ion binding"/>
    <property type="evidence" value="ECO:0007669"/>
    <property type="project" value="UniProtKB-KW"/>
</dbReference>
<dbReference type="PROSITE" id="PS50966">
    <property type="entry name" value="ZF_SWIM"/>
    <property type="match status" value="1"/>
</dbReference>
<sequence length="437" mass="47509">MTPLVFTAEQILDLAPDASSARSGQGLASPRHWQGLGRNPEVLWGLCQGSGKTPYQVRIALPELATSCSCPSRKFPCKHALGLMFLAAAKPDAVAAAEPPEFVAEWLAKRNARVEKTAAKAKSDPAPPIPETAARTAKKREAQLGTGLRELKAWLEDLVGAGFANAAVREPAFWDAKARRLVDAQAPGLARAVGELAGIALRENDWPERLLRGLSPIYLAAEAFERAETLPVGLRADLFRAIGLPQRQEDVDLDAAVEDDWLCIGHASEDLERAVVHRTWLFGRNTGLRALILNFVPHGQPANPPALPGWSEFMRLGFYPGSLRQRALIVARGGNPVNSAAPEAVAGLAAELERLADAVSADPWLNRFPILVRARLARDGQGGWWLADENGAALPVEGEDLPLWQWYARSGGRDCTYSGEWDGERFRLLYGWPEVAP</sequence>
<dbReference type="RefSeq" id="WP_119632403.1">
    <property type="nucleotide sequence ID" value="NZ_AP017928.1"/>
</dbReference>
<keyword evidence="1" id="KW-0863">Zinc-finger</keyword>
<gene>
    <name evidence="3" type="ORF">sS8_5497</name>
</gene>
<protein>
    <submittedName>
        <fullName evidence="3">Zinc finger SWIM domain protein</fullName>
    </submittedName>
</protein>
<dbReference type="OrthoDB" id="9816340at2"/>
<reference evidence="3 4" key="1">
    <citation type="submission" date="2016-12" db="EMBL/GenBank/DDBJ databases">
        <title>Genome sequencing of Methylocaldum marinum.</title>
        <authorList>
            <person name="Takeuchi M."/>
            <person name="Kamagata Y."/>
            <person name="Hiraoka S."/>
            <person name="Oshima K."/>
            <person name="Hattori M."/>
            <person name="Iwasaki W."/>
        </authorList>
    </citation>
    <scope>NUCLEOTIDE SEQUENCE [LARGE SCALE GENOMIC DNA]</scope>
    <source>
        <strain evidence="3 4">S8</strain>
    </source>
</reference>
<dbReference type="EMBL" id="AP017928">
    <property type="protein sequence ID" value="BBA37414.1"/>
    <property type="molecule type" value="Genomic_DNA"/>
</dbReference>
<keyword evidence="1" id="KW-0479">Metal-binding</keyword>
<dbReference type="KEGG" id="mmai:sS8_5497"/>
<keyword evidence="4" id="KW-1185">Reference proteome</keyword>
<proteinExistence type="predicted"/>
<feature type="domain" description="SWIM-type" evidence="2">
    <location>
        <begin position="55"/>
        <end position="88"/>
    </location>
</feature>
<evidence type="ECO:0000256" key="1">
    <source>
        <dbReference type="PROSITE-ProRule" id="PRU00325"/>
    </source>
</evidence>
<dbReference type="Proteomes" id="UP000266313">
    <property type="component" value="Chromosome"/>
</dbReference>
<evidence type="ECO:0000313" key="3">
    <source>
        <dbReference type="EMBL" id="BBA37414.1"/>
    </source>
</evidence>
<evidence type="ECO:0000259" key="2">
    <source>
        <dbReference type="PROSITE" id="PS50966"/>
    </source>
</evidence>
<name>A0A250L0Z7_9GAMM</name>
<dbReference type="InterPro" id="IPR007527">
    <property type="entry name" value="Znf_SWIM"/>
</dbReference>
<organism evidence="3 4">
    <name type="scientific">Methylocaldum marinum</name>
    <dbReference type="NCBI Taxonomy" id="1432792"/>
    <lineage>
        <taxon>Bacteria</taxon>
        <taxon>Pseudomonadati</taxon>
        <taxon>Pseudomonadota</taxon>
        <taxon>Gammaproteobacteria</taxon>
        <taxon>Methylococcales</taxon>
        <taxon>Methylococcaceae</taxon>
        <taxon>Methylocaldum</taxon>
    </lineage>
</organism>
<evidence type="ECO:0000313" key="4">
    <source>
        <dbReference type="Proteomes" id="UP000266313"/>
    </source>
</evidence>
<accession>A0A250L0Z7</accession>
<dbReference type="Pfam" id="PF04434">
    <property type="entry name" value="SWIM"/>
    <property type="match status" value="1"/>
</dbReference>